<accession>A0A514BSE6</accession>
<gene>
    <name evidence="2" type="ORF">FKV23_09550</name>
</gene>
<proteinExistence type="predicted"/>
<dbReference type="OrthoDB" id="9812802at2"/>
<dbReference type="EMBL" id="CP041242">
    <property type="protein sequence ID" value="QDH70306.1"/>
    <property type="molecule type" value="Genomic_DNA"/>
</dbReference>
<organism evidence="2 3">
    <name type="scientific">Marilutibacter alkalisoli</name>
    <dbReference type="NCBI Taxonomy" id="2591633"/>
    <lineage>
        <taxon>Bacteria</taxon>
        <taxon>Pseudomonadati</taxon>
        <taxon>Pseudomonadota</taxon>
        <taxon>Gammaproteobacteria</taxon>
        <taxon>Lysobacterales</taxon>
        <taxon>Lysobacteraceae</taxon>
        <taxon>Marilutibacter</taxon>
    </lineage>
</organism>
<dbReference type="Proteomes" id="UP000317199">
    <property type="component" value="Chromosome"/>
</dbReference>
<evidence type="ECO:0008006" key="4">
    <source>
        <dbReference type="Google" id="ProtNLM"/>
    </source>
</evidence>
<evidence type="ECO:0000313" key="3">
    <source>
        <dbReference type="Proteomes" id="UP000317199"/>
    </source>
</evidence>
<name>A0A514BSE6_9GAMM</name>
<keyword evidence="1" id="KW-0472">Membrane</keyword>
<feature type="transmembrane region" description="Helical" evidence="1">
    <location>
        <begin position="12"/>
        <end position="33"/>
    </location>
</feature>
<keyword evidence="1" id="KW-1133">Transmembrane helix</keyword>
<protein>
    <recommendedName>
        <fullName evidence="4">PepSY domain-containing protein</fullName>
    </recommendedName>
</protein>
<dbReference type="RefSeq" id="WP_141623641.1">
    <property type="nucleotide sequence ID" value="NZ_CP041242.1"/>
</dbReference>
<sequence>MSWSNWIRQFHRWVSMAFTVGVIVNVVAVSTAGGKEPAFWVYLLALVPLALLLLTGLYLFVLPYAIRWRGRRRAVGEV</sequence>
<keyword evidence="3" id="KW-1185">Reference proteome</keyword>
<evidence type="ECO:0000313" key="2">
    <source>
        <dbReference type="EMBL" id="QDH70306.1"/>
    </source>
</evidence>
<reference evidence="2 3" key="1">
    <citation type="submission" date="2019-06" db="EMBL/GenBank/DDBJ databases">
        <title>Lysobacter alkalisoli sp. nov. isolated from saline-alkali soil.</title>
        <authorList>
            <person name="Sun J.-Q."/>
            <person name="Xu L."/>
        </authorList>
    </citation>
    <scope>NUCLEOTIDE SEQUENCE [LARGE SCALE GENOMIC DNA]</scope>
    <source>
        <strain evidence="2 3">SJ-36</strain>
    </source>
</reference>
<dbReference type="AlphaFoldDB" id="A0A514BSE6"/>
<dbReference type="KEGG" id="lyj:FKV23_09550"/>
<evidence type="ECO:0000256" key="1">
    <source>
        <dbReference type="SAM" id="Phobius"/>
    </source>
</evidence>
<keyword evidence="1" id="KW-0812">Transmembrane</keyword>
<feature type="transmembrane region" description="Helical" evidence="1">
    <location>
        <begin position="39"/>
        <end position="66"/>
    </location>
</feature>